<dbReference type="AlphaFoldDB" id="A0A3P7RJZ4"/>
<keyword evidence="2" id="KW-1185">Reference proteome</keyword>
<dbReference type="EMBL" id="UYRT01102785">
    <property type="protein sequence ID" value="VDN43426.1"/>
    <property type="molecule type" value="Genomic_DNA"/>
</dbReference>
<dbReference type="OrthoDB" id="5904469at2759"/>
<organism evidence="1 2">
    <name type="scientific">Gongylonema pulchrum</name>
    <dbReference type="NCBI Taxonomy" id="637853"/>
    <lineage>
        <taxon>Eukaryota</taxon>
        <taxon>Metazoa</taxon>
        <taxon>Ecdysozoa</taxon>
        <taxon>Nematoda</taxon>
        <taxon>Chromadorea</taxon>
        <taxon>Rhabditida</taxon>
        <taxon>Spirurina</taxon>
        <taxon>Spiruromorpha</taxon>
        <taxon>Spiruroidea</taxon>
        <taxon>Gongylonematidae</taxon>
        <taxon>Gongylonema</taxon>
    </lineage>
</organism>
<name>A0A3P7RJZ4_9BILA</name>
<accession>A0A3P7RJZ4</accession>
<evidence type="ECO:0000313" key="1">
    <source>
        <dbReference type="EMBL" id="VDN43426.1"/>
    </source>
</evidence>
<dbReference type="Proteomes" id="UP000271098">
    <property type="component" value="Unassembled WGS sequence"/>
</dbReference>
<protein>
    <submittedName>
        <fullName evidence="1">Uncharacterized protein</fullName>
    </submittedName>
</protein>
<proteinExistence type="predicted"/>
<gene>
    <name evidence="1" type="ORF">GPUH_LOCUS24857</name>
</gene>
<reference evidence="1 2" key="1">
    <citation type="submission" date="2018-11" db="EMBL/GenBank/DDBJ databases">
        <authorList>
            <consortium name="Pathogen Informatics"/>
        </authorList>
    </citation>
    <scope>NUCLEOTIDE SEQUENCE [LARGE SCALE GENOMIC DNA]</scope>
</reference>
<sequence>MVNGNGAAMTEPRTIINSYVNSSDISSSVNKVVRDEQLNGVKELSQSPSATKRQYNSSFGNANFLRNF</sequence>
<evidence type="ECO:0000313" key="2">
    <source>
        <dbReference type="Proteomes" id="UP000271098"/>
    </source>
</evidence>